<evidence type="ECO:0008006" key="3">
    <source>
        <dbReference type="Google" id="ProtNLM"/>
    </source>
</evidence>
<dbReference type="SUPFAM" id="SSF55781">
    <property type="entry name" value="GAF domain-like"/>
    <property type="match status" value="1"/>
</dbReference>
<sequence>MPHADSLALPSDSLSKHEFYEHVCTVAEALLAPASPTDPAANWITVLSNAASLLFGSYENYGSKFGREDGRRVNWTGFYITPSLMTRSPTSAAPSDPTQLLLGPFHGRPACNSVSLRQASPSRPVGVCAASYLAQETVVVEDVNARPGHIACDGVTQSEIVLPLTVRVRRMGGAGSGAGEEEEELKVGVLDIDCEGLATFDDEDKVGLEQFVEVLKRVIRWDA</sequence>
<dbReference type="InterPro" id="IPR029016">
    <property type="entry name" value="GAF-like_dom_sf"/>
</dbReference>
<comment type="caution">
    <text evidence="1">The sequence shown here is derived from an EMBL/GenBank/DDBJ whole genome shotgun (WGS) entry which is preliminary data.</text>
</comment>
<reference evidence="1 2" key="1">
    <citation type="journal article" date="2018" name="Front. Microbiol.">
        <title>Prospects for Fungal Bioremediation of Acidic Radioactive Waste Sites: Characterization and Genome Sequence of Rhodotorula taiwanensis MD1149.</title>
        <authorList>
            <person name="Tkavc R."/>
            <person name="Matrosova V.Y."/>
            <person name="Grichenko O.E."/>
            <person name="Gostincar C."/>
            <person name="Volpe R.P."/>
            <person name="Klimenkova P."/>
            <person name="Gaidamakova E.K."/>
            <person name="Zhou C.E."/>
            <person name="Stewart B.J."/>
            <person name="Lyman M.G."/>
            <person name="Malfatti S.A."/>
            <person name="Rubinfeld B."/>
            <person name="Courtot M."/>
            <person name="Singh J."/>
            <person name="Dalgard C.L."/>
            <person name="Hamilton T."/>
            <person name="Frey K.G."/>
            <person name="Gunde-Cimerman N."/>
            <person name="Dugan L."/>
            <person name="Daly M.J."/>
        </authorList>
    </citation>
    <scope>NUCLEOTIDE SEQUENCE [LARGE SCALE GENOMIC DNA]</scope>
    <source>
        <strain evidence="1 2">MD1149</strain>
    </source>
</reference>
<dbReference type="PROSITE" id="PS01320">
    <property type="entry name" value="UPF0067"/>
    <property type="match status" value="1"/>
</dbReference>
<dbReference type="InterPro" id="IPR000614">
    <property type="entry name" value="FRMsr_CS"/>
</dbReference>
<dbReference type="OrthoDB" id="15735at2759"/>
<dbReference type="EMBL" id="PJQD01000002">
    <property type="protein sequence ID" value="POY76673.1"/>
    <property type="molecule type" value="Genomic_DNA"/>
</dbReference>
<dbReference type="AlphaFoldDB" id="A0A2S5BIU8"/>
<protein>
    <recommendedName>
        <fullName evidence="3">GAF domain-containing protein</fullName>
    </recommendedName>
</protein>
<evidence type="ECO:0000313" key="1">
    <source>
        <dbReference type="EMBL" id="POY76673.1"/>
    </source>
</evidence>
<evidence type="ECO:0000313" key="2">
    <source>
        <dbReference type="Proteomes" id="UP000237144"/>
    </source>
</evidence>
<accession>A0A2S5BIU8</accession>
<dbReference type="Gene3D" id="3.30.450.40">
    <property type="match status" value="1"/>
</dbReference>
<organism evidence="1 2">
    <name type="scientific">Rhodotorula taiwanensis</name>
    <dbReference type="NCBI Taxonomy" id="741276"/>
    <lineage>
        <taxon>Eukaryota</taxon>
        <taxon>Fungi</taxon>
        <taxon>Dikarya</taxon>
        <taxon>Basidiomycota</taxon>
        <taxon>Pucciniomycotina</taxon>
        <taxon>Microbotryomycetes</taxon>
        <taxon>Sporidiobolales</taxon>
        <taxon>Sporidiobolaceae</taxon>
        <taxon>Rhodotorula</taxon>
    </lineage>
</organism>
<dbReference type="Proteomes" id="UP000237144">
    <property type="component" value="Unassembled WGS sequence"/>
</dbReference>
<gene>
    <name evidence="1" type="ORF">BMF94_0265</name>
</gene>
<proteinExistence type="predicted"/>
<name>A0A2S5BIU8_9BASI</name>
<keyword evidence="2" id="KW-1185">Reference proteome</keyword>